<evidence type="ECO:0000313" key="1">
    <source>
        <dbReference type="EMBL" id="KZV95753.1"/>
    </source>
</evidence>
<sequence>MVDEVRGVDKLGRFGRRYIGAALLRHCIEPRRTLDEPASWPCRDRTRLWLPMVVRGKGTATSVPFLSPLVLLFAPSLPFGDVNGARALEERAVSRCPLHIVRAVQHRMTSRQRRPRLRLAGRRAFTFGIVDSLDNTLNAGAWVTSTRRLTVNIHLACLLPTLLLASRAVG</sequence>
<dbReference type="EMBL" id="KV425952">
    <property type="protein sequence ID" value="KZV95753.1"/>
    <property type="molecule type" value="Genomic_DNA"/>
</dbReference>
<name>A0A165K405_EXIGL</name>
<dbReference type="AlphaFoldDB" id="A0A165K405"/>
<gene>
    <name evidence="1" type="ORF">EXIGLDRAFT_462741</name>
</gene>
<protein>
    <submittedName>
        <fullName evidence="1">Uncharacterized protein</fullName>
    </submittedName>
</protein>
<dbReference type="InParanoid" id="A0A165K405"/>
<keyword evidence="2" id="KW-1185">Reference proteome</keyword>
<reference evidence="1 2" key="1">
    <citation type="journal article" date="2016" name="Mol. Biol. Evol.">
        <title>Comparative Genomics of Early-Diverging Mushroom-Forming Fungi Provides Insights into the Origins of Lignocellulose Decay Capabilities.</title>
        <authorList>
            <person name="Nagy L.G."/>
            <person name="Riley R."/>
            <person name="Tritt A."/>
            <person name="Adam C."/>
            <person name="Daum C."/>
            <person name="Floudas D."/>
            <person name="Sun H."/>
            <person name="Yadav J.S."/>
            <person name="Pangilinan J."/>
            <person name="Larsson K.H."/>
            <person name="Matsuura K."/>
            <person name="Barry K."/>
            <person name="Labutti K."/>
            <person name="Kuo R."/>
            <person name="Ohm R.A."/>
            <person name="Bhattacharya S.S."/>
            <person name="Shirouzu T."/>
            <person name="Yoshinaga Y."/>
            <person name="Martin F.M."/>
            <person name="Grigoriev I.V."/>
            <person name="Hibbett D.S."/>
        </authorList>
    </citation>
    <scope>NUCLEOTIDE SEQUENCE [LARGE SCALE GENOMIC DNA]</scope>
    <source>
        <strain evidence="1 2">HHB12029</strain>
    </source>
</reference>
<accession>A0A165K405</accession>
<dbReference type="Proteomes" id="UP000077266">
    <property type="component" value="Unassembled WGS sequence"/>
</dbReference>
<evidence type="ECO:0000313" key="2">
    <source>
        <dbReference type="Proteomes" id="UP000077266"/>
    </source>
</evidence>
<organism evidence="1 2">
    <name type="scientific">Exidia glandulosa HHB12029</name>
    <dbReference type="NCBI Taxonomy" id="1314781"/>
    <lineage>
        <taxon>Eukaryota</taxon>
        <taxon>Fungi</taxon>
        <taxon>Dikarya</taxon>
        <taxon>Basidiomycota</taxon>
        <taxon>Agaricomycotina</taxon>
        <taxon>Agaricomycetes</taxon>
        <taxon>Auriculariales</taxon>
        <taxon>Exidiaceae</taxon>
        <taxon>Exidia</taxon>
    </lineage>
</organism>
<proteinExistence type="predicted"/>